<dbReference type="Proteomes" id="UP000727993">
    <property type="component" value="Unassembled WGS sequence"/>
</dbReference>
<dbReference type="AlphaFoldDB" id="A0A936NBE8"/>
<feature type="compositionally biased region" description="Basic and acidic residues" evidence="1">
    <location>
        <begin position="1"/>
        <end position="10"/>
    </location>
</feature>
<evidence type="ECO:0000256" key="1">
    <source>
        <dbReference type="SAM" id="MobiDB-lite"/>
    </source>
</evidence>
<proteinExistence type="predicted"/>
<dbReference type="EMBL" id="JADJZA010000006">
    <property type="protein sequence ID" value="MBK9297168.1"/>
    <property type="molecule type" value="Genomic_DNA"/>
</dbReference>
<reference evidence="2 3" key="1">
    <citation type="submission" date="2020-10" db="EMBL/GenBank/DDBJ databases">
        <title>Connecting structure to function with the recovery of over 1000 high-quality activated sludge metagenome-assembled genomes encoding full-length rRNA genes using long-read sequencing.</title>
        <authorList>
            <person name="Singleton C.M."/>
            <person name="Petriglieri F."/>
            <person name="Kristensen J.M."/>
            <person name="Kirkegaard R.H."/>
            <person name="Michaelsen T.Y."/>
            <person name="Andersen M.H."/>
            <person name="Karst S.M."/>
            <person name="Dueholm M.S."/>
            <person name="Nielsen P.H."/>
            <person name="Albertsen M."/>
        </authorList>
    </citation>
    <scope>NUCLEOTIDE SEQUENCE [LARGE SCALE GENOMIC DNA]</scope>
    <source>
        <strain evidence="2">Lyne_18-Q3-R50-59_MAXAC.006</strain>
    </source>
</reference>
<comment type="caution">
    <text evidence="2">The sequence shown here is derived from an EMBL/GenBank/DDBJ whole genome shotgun (WGS) entry which is preliminary data.</text>
</comment>
<organism evidence="2 3">
    <name type="scientific">Candidatus Neomicrothrix subdominans</name>
    <dbReference type="NCBI Taxonomy" id="2954438"/>
    <lineage>
        <taxon>Bacteria</taxon>
        <taxon>Bacillati</taxon>
        <taxon>Actinomycetota</taxon>
        <taxon>Acidimicrobiia</taxon>
        <taxon>Acidimicrobiales</taxon>
        <taxon>Microthrixaceae</taxon>
        <taxon>Candidatus Neomicrothrix</taxon>
    </lineage>
</organism>
<sequence length="116" mass="12308">MAERRDDGALRSEFQGPGGQQVVVEFNPDGATDGLATAQELAGTFRDQGRLLREPYADEVEGKSTGVLAIRGSEGDFRSDHFFVYDGNGMAVMGIDQSSLDAADSLAHSVIPTISS</sequence>
<evidence type="ECO:0000313" key="2">
    <source>
        <dbReference type="EMBL" id="MBK9297168.1"/>
    </source>
</evidence>
<name>A0A936NBE8_9ACTN</name>
<accession>A0A936NBE8</accession>
<evidence type="ECO:0000313" key="3">
    <source>
        <dbReference type="Proteomes" id="UP000727993"/>
    </source>
</evidence>
<gene>
    <name evidence="2" type="ORF">IPN02_10110</name>
</gene>
<feature type="region of interest" description="Disordered" evidence="1">
    <location>
        <begin position="1"/>
        <end position="20"/>
    </location>
</feature>
<protein>
    <submittedName>
        <fullName evidence="2">Uncharacterized protein</fullName>
    </submittedName>
</protein>